<feature type="domain" description="Glycoside hydrolase family 20 catalytic" evidence="7">
    <location>
        <begin position="130"/>
        <end position="375"/>
    </location>
</feature>
<dbReference type="Gene3D" id="3.20.20.80">
    <property type="entry name" value="Glycosidases"/>
    <property type="match status" value="1"/>
</dbReference>
<dbReference type="SUPFAM" id="SSF55545">
    <property type="entry name" value="beta-N-acetylhexosaminidase-like domain"/>
    <property type="match status" value="1"/>
</dbReference>
<dbReference type="EC" id="3.2.1.52" evidence="3"/>
<evidence type="ECO:0000256" key="1">
    <source>
        <dbReference type="ARBA" id="ARBA00001231"/>
    </source>
</evidence>
<dbReference type="InterPro" id="IPR025705">
    <property type="entry name" value="Beta_hexosaminidase_sua/sub"/>
</dbReference>
<keyword evidence="5" id="KW-0326">Glycosidase</keyword>
<feature type="active site" description="Proton donor" evidence="6">
    <location>
        <position position="282"/>
    </location>
</feature>
<evidence type="ECO:0000256" key="2">
    <source>
        <dbReference type="ARBA" id="ARBA00006285"/>
    </source>
</evidence>
<organism evidence="9 10">
    <name type="scientific">Candidatus Thermofonsia Clade 1 bacterium</name>
    <dbReference type="NCBI Taxonomy" id="2364210"/>
    <lineage>
        <taxon>Bacteria</taxon>
        <taxon>Bacillati</taxon>
        <taxon>Chloroflexota</taxon>
        <taxon>Candidatus Thermofontia</taxon>
        <taxon>Candidatus Thermofonsia Clade 1</taxon>
    </lineage>
</organism>
<comment type="similarity">
    <text evidence="2">Belongs to the glycosyl hydrolase 20 family.</text>
</comment>
<dbReference type="PANTHER" id="PTHR22600:SF57">
    <property type="entry name" value="BETA-N-ACETYLHEXOSAMINIDASE"/>
    <property type="match status" value="1"/>
</dbReference>
<feature type="domain" description="Beta-hexosaminidase bacterial type N-terminal" evidence="8">
    <location>
        <begin position="5"/>
        <end position="127"/>
    </location>
</feature>
<dbReference type="GO" id="GO:0004563">
    <property type="term" value="F:beta-N-acetylhexosaminidase activity"/>
    <property type="evidence" value="ECO:0007669"/>
    <property type="project" value="UniProtKB-EC"/>
</dbReference>
<dbReference type="Proteomes" id="UP000228921">
    <property type="component" value="Unassembled WGS sequence"/>
</dbReference>
<gene>
    <name evidence="9" type="ORF">CUN51_05280</name>
</gene>
<protein>
    <recommendedName>
        <fullName evidence="3">beta-N-acetylhexosaminidase</fullName>
        <ecNumber evidence="3">3.2.1.52</ecNumber>
    </recommendedName>
</protein>
<proteinExistence type="inferred from homology"/>
<dbReference type="InterPro" id="IPR015882">
    <property type="entry name" value="HEX_bac_N"/>
</dbReference>
<dbReference type="GO" id="GO:0016020">
    <property type="term" value="C:membrane"/>
    <property type="evidence" value="ECO:0007669"/>
    <property type="project" value="TreeGrafter"/>
</dbReference>
<dbReference type="Pfam" id="PF02838">
    <property type="entry name" value="Glyco_hydro_20b"/>
    <property type="match status" value="1"/>
</dbReference>
<dbReference type="EMBL" id="PGTK01000004">
    <property type="protein sequence ID" value="PJF31279.1"/>
    <property type="molecule type" value="Genomic_DNA"/>
</dbReference>
<evidence type="ECO:0000256" key="5">
    <source>
        <dbReference type="ARBA" id="ARBA00023295"/>
    </source>
</evidence>
<evidence type="ECO:0000313" key="10">
    <source>
        <dbReference type="Proteomes" id="UP000228921"/>
    </source>
</evidence>
<keyword evidence="4 9" id="KW-0378">Hydrolase</keyword>
<reference evidence="9 10" key="1">
    <citation type="submission" date="2017-11" db="EMBL/GenBank/DDBJ databases">
        <title>Evolution of Phototrophy in the Chloroflexi Phylum Driven by Horizontal Gene Transfer.</title>
        <authorList>
            <person name="Ward L.M."/>
            <person name="Hemp J."/>
            <person name="Shih P.M."/>
            <person name="Mcglynn S.E."/>
            <person name="Fischer W."/>
        </authorList>
    </citation>
    <scope>NUCLEOTIDE SEQUENCE [LARGE SCALE GENOMIC DNA]</scope>
    <source>
        <strain evidence="9">CP2_2F</strain>
    </source>
</reference>
<dbReference type="InterPro" id="IPR015883">
    <property type="entry name" value="Glyco_hydro_20_cat"/>
</dbReference>
<evidence type="ECO:0000313" key="9">
    <source>
        <dbReference type="EMBL" id="PJF31279.1"/>
    </source>
</evidence>
<dbReference type="SUPFAM" id="SSF51445">
    <property type="entry name" value="(Trans)glycosidases"/>
    <property type="match status" value="1"/>
</dbReference>
<dbReference type="Gene3D" id="3.30.379.10">
    <property type="entry name" value="Chitobiase/beta-hexosaminidase domain 2-like"/>
    <property type="match status" value="1"/>
</dbReference>
<dbReference type="CDD" id="cd06565">
    <property type="entry name" value="GH20_GcnA-like"/>
    <property type="match status" value="1"/>
</dbReference>
<accession>A0A2M8P167</accession>
<comment type="caution">
    <text evidence="9">The sequence shown here is derived from an EMBL/GenBank/DDBJ whole genome shotgun (WGS) entry which is preliminary data.</text>
</comment>
<dbReference type="AlphaFoldDB" id="A0A2M8P167"/>
<evidence type="ECO:0000256" key="3">
    <source>
        <dbReference type="ARBA" id="ARBA00012663"/>
    </source>
</evidence>
<dbReference type="GO" id="GO:0005975">
    <property type="term" value="P:carbohydrate metabolic process"/>
    <property type="evidence" value="ECO:0007669"/>
    <property type="project" value="InterPro"/>
</dbReference>
<dbReference type="PANTHER" id="PTHR22600">
    <property type="entry name" value="BETA-HEXOSAMINIDASE"/>
    <property type="match status" value="1"/>
</dbReference>
<evidence type="ECO:0000259" key="7">
    <source>
        <dbReference type="Pfam" id="PF00728"/>
    </source>
</evidence>
<sequence>MTTLHLLPQPQQLTFTEGSYRLQSGKLISIPSPIFLFTAQRLQSALAERGLHWGIVIGGDSEQIGIRLLRQSAPSELENAYQVRITPEGITLIGSQNAVTLWHAALTLIQIIQQSAESLSCLHIDDQPDFPRRGVMLDISRDRVPTMQSLYALIDLLASWKINEIQLYTEHTFAYQKHPAVWQHASPMTGEEILALDRFCRERFVDLVPNQNSFGHMHRWLMHPQYRHLAEVPEGFEFSLALTPRPFGLSPAVQETLPFLAGLYDELLPHFSSAYFNVGCDETFDLGKGRSKALVEAQGVGRVYLDFLKKVAELVRERGRTMQFWGDIIIQHPELVPELPKDVIALEWGYEAAHPFEAHGALFAKSGVPFYVCPGTSSWQSMVGRTTNMRGNLQNAAENGLKHGARGYLITDWGDFGHWQPPMVSYAGYAYGAALSWAYAANKDCDLATLLNLFAFKDSSGKLGNLALEIGDVYRMVQAPHINSALMVRALFTPLPKIREGKLLWREPIQYNPEEVRAAMAQMEALSAQLDGTKPADPLILREYRTAIGLWLHGCKRLLKAADDSAYSDAALADDLRPLMGEFAANWLVRSRSGGLGDSLARMARLLAEYESA</sequence>
<name>A0A2M8P167_9CHLR</name>
<dbReference type="Pfam" id="PF00728">
    <property type="entry name" value="Glyco_hydro_20"/>
    <property type="match status" value="1"/>
</dbReference>
<evidence type="ECO:0000256" key="6">
    <source>
        <dbReference type="PIRSR" id="PIRSR625705-1"/>
    </source>
</evidence>
<dbReference type="PRINTS" id="PR00738">
    <property type="entry name" value="GLHYDRLASE20"/>
</dbReference>
<dbReference type="InterPro" id="IPR029018">
    <property type="entry name" value="Hex-like_dom2"/>
</dbReference>
<evidence type="ECO:0000256" key="4">
    <source>
        <dbReference type="ARBA" id="ARBA00022801"/>
    </source>
</evidence>
<dbReference type="GO" id="GO:0030203">
    <property type="term" value="P:glycosaminoglycan metabolic process"/>
    <property type="evidence" value="ECO:0007669"/>
    <property type="project" value="TreeGrafter"/>
</dbReference>
<comment type="catalytic activity">
    <reaction evidence="1">
        <text>Hydrolysis of terminal non-reducing N-acetyl-D-hexosamine residues in N-acetyl-beta-D-hexosaminides.</text>
        <dbReference type="EC" id="3.2.1.52"/>
    </reaction>
</comment>
<dbReference type="InterPro" id="IPR017853">
    <property type="entry name" value="GH"/>
</dbReference>
<evidence type="ECO:0000259" key="8">
    <source>
        <dbReference type="Pfam" id="PF02838"/>
    </source>
</evidence>